<evidence type="ECO:0000313" key="4">
    <source>
        <dbReference type="Proteomes" id="UP001595843"/>
    </source>
</evidence>
<evidence type="ECO:0000259" key="2">
    <source>
        <dbReference type="Pfam" id="PF13559"/>
    </source>
</evidence>
<gene>
    <name evidence="3" type="ORF">ACFOUO_14405</name>
</gene>
<organism evidence="3 4">
    <name type="scientific">Salinithrix halophila</name>
    <dbReference type="NCBI Taxonomy" id="1485204"/>
    <lineage>
        <taxon>Bacteria</taxon>
        <taxon>Bacillati</taxon>
        <taxon>Bacillota</taxon>
        <taxon>Bacilli</taxon>
        <taxon>Bacillales</taxon>
        <taxon>Thermoactinomycetaceae</taxon>
        <taxon>Salinithrix</taxon>
    </lineage>
</organism>
<accession>A0ABV8JG80</accession>
<keyword evidence="4" id="KW-1185">Reference proteome</keyword>
<dbReference type="InterPro" id="IPR025403">
    <property type="entry name" value="TgpA-like_C"/>
</dbReference>
<reference evidence="4" key="1">
    <citation type="journal article" date="2019" name="Int. J. Syst. Evol. Microbiol.">
        <title>The Global Catalogue of Microorganisms (GCM) 10K type strain sequencing project: providing services to taxonomists for standard genome sequencing and annotation.</title>
        <authorList>
            <consortium name="The Broad Institute Genomics Platform"/>
            <consortium name="The Broad Institute Genome Sequencing Center for Infectious Disease"/>
            <person name="Wu L."/>
            <person name="Ma J."/>
        </authorList>
    </citation>
    <scope>NUCLEOTIDE SEQUENCE [LARGE SCALE GENOMIC DNA]</scope>
    <source>
        <strain evidence="4">IBRC-M 10813</strain>
    </source>
</reference>
<evidence type="ECO:0000313" key="3">
    <source>
        <dbReference type="EMBL" id="MFC4077991.1"/>
    </source>
</evidence>
<feature type="transmembrane region" description="Helical" evidence="1">
    <location>
        <begin position="61"/>
        <end position="80"/>
    </location>
</feature>
<keyword evidence="1" id="KW-0472">Membrane</keyword>
<dbReference type="RefSeq" id="WP_380705824.1">
    <property type="nucleotide sequence ID" value="NZ_JBHSAP010000018.1"/>
</dbReference>
<dbReference type="EMBL" id="JBHSAP010000018">
    <property type="protein sequence ID" value="MFC4077991.1"/>
    <property type="molecule type" value="Genomic_DNA"/>
</dbReference>
<sequence>MSIEYEKARQQLTDILNSREFTGQRWLDIWLHRIDSWMNEIVRILGGGVERLLGVEVDTRIGWLLPLLLTGILLFVLGWVGRRLYWGRRIPGFVAEREPDAMETASSWWDKGEAFAAEGDYKEGVRCLYRAVLEYLDERGVLLRDVFKANRDYREEVSRRRPDLLPLFAGITFLFDRIRYGAKETGEGDYREFHSLSQKLVKGGGNQ</sequence>
<dbReference type="Pfam" id="PF13559">
    <property type="entry name" value="DUF4129"/>
    <property type="match status" value="1"/>
</dbReference>
<protein>
    <submittedName>
        <fullName evidence="3">DUF4129 domain-containing protein</fullName>
    </submittedName>
</protein>
<evidence type="ECO:0000256" key="1">
    <source>
        <dbReference type="SAM" id="Phobius"/>
    </source>
</evidence>
<keyword evidence="1" id="KW-1133">Transmembrane helix</keyword>
<proteinExistence type="predicted"/>
<keyword evidence="1" id="KW-0812">Transmembrane</keyword>
<feature type="domain" description="Protein-glutamine gamma-glutamyltransferase-like C-terminal" evidence="2">
    <location>
        <begin position="128"/>
        <end position="194"/>
    </location>
</feature>
<dbReference type="Proteomes" id="UP001595843">
    <property type="component" value="Unassembled WGS sequence"/>
</dbReference>
<name>A0ABV8JG80_9BACL</name>
<comment type="caution">
    <text evidence="3">The sequence shown here is derived from an EMBL/GenBank/DDBJ whole genome shotgun (WGS) entry which is preliminary data.</text>
</comment>